<comment type="caution">
    <text evidence="1">The sequence shown here is derived from an EMBL/GenBank/DDBJ whole genome shotgun (WGS) entry which is preliminary data.</text>
</comment>
<dbReference type="AlphaFoldDB" id="A0A921E014"/>
<sequence length="77" mass="8482">MSAGLFASARGGAGRYLSRFRRDRAAARRLQIARRGFEHSLRTLREAALEPIDGGDLAGRALQLWLDRCFGPPQKAA</sequence>
<evidence type="ECO:0000313" key="2">
    <source>
        <dbReference type="Proteomes" id="UP000742631"/>
    </source>
</evidence>
<gene>
    <name evidence="1" type="ORF">K8W01_04150</name>
</gene>
<proteinExistence type="predicted"/>
<evidence type="ECO:0000313" key="1">
    <source>
        <dbReference type="EMBL" id="HJE22829.1"/>
    </source>
</evidence>
<organism evidence="1 2">
    <name type="scientific">Methylorubrum populi</name>
    <dbReference type="NCBI Taxonomy" id="223967"/>
    <lineage>
        <taxon>Bacteria</taxon>
        <taxon>Pseudomonadati</taxon>
        <taxon>Pseudomonadota</taxon>
        <taxon>Alphaproteobacteria</taxon>
        <taxon>Hyphomicrobiales</taxon>
        <taxon>Methylobacteriaceae</taxon>
        <taxon>Methylorubrum</taxon>
    </lineage>
</organism>
<dbReference type="Proteomes" id="UP000742631">
    <property type="component" value="Unassembled WGS sequence"/>
</dbReference>
<accession>A0A921E014</accession>
<dbReference type="EMBL" id="DYYG01000013">
    <property type="protein sequence ID" value="HJE22829.1"/>
    <property type="molecule type" value="Genomic_DNA"/>
</dbReference>
<protein>
    <submittedName>
        <fullName evidence="1">Uncharacterized protein</fullName>
    </submittedName>
</protein>
<reference evidence="1" key="2">
    <citation type="submission" date="2021-09" db="EMBL/GenBank/DDBJ databases">
        <authorList>
            <person name="Gilroy R."/>
        </authorList>
    </citation>
    <scope>NUCLEOTIDE SEQUENCE</scope>
    <source>
        <strain evidence="1">316</strain>
    </source>
</reference>
<name>A0A921E014_9HYPH</name>
<reference evidence="1" key="1">
    <citation type="journal article" date="2021" name="PeerJ">
        <title>Extensive microbial diversity within the chicken gut microbiome revealed by metagenomics and culture.</title>
        <authorList>
            <person name="Gilroy R."/>
            <person name="Ravi A."/>
            <person name="Getino M."/>
            <person name="Pursley I."/>
            <person name="Horton D.L."/>
            <person name="Alikhan N.F."/>
            <person name="Baker D."/>
            <person name="Gharbi K."/>
            <person name="Hall N."/>
            <person name="Watson M."/>
            <person name="Adriaenssens E.M."/>
            <person name="Foster-Nyarko E."/>
            <person name="Jarju S."/>
            <person name="Secka A."/>
            <person name="Antonio M."/>
            <person name="Oren A."/>
            <person name="Chaudhuri R.R."/>
            <person name="La Ragione R."/>
            <person name="Hildebrand F."/>
            <person name="Pallen M.J."/>
        </authorList>
    </citation>
    <scope>NUCLEOTIDE SEQUENCE</scope>
    <source>
        <strain evidence="1">316</strain>
    </source>
</reference>